<gene>
    <name evidence="1" type="ORF">Q31a_31510</name>
</gene>
<organism evidence="1 2">
    <name type="scientific">Aureliella helgolandensis</name>
    <dbReference type="NCBI Taxonomy" id="2527968"/>
    <lineage>
        <taxon>Bacteria</taxon>
        <taxon>Pseudomonadati</taxon>
        <taxon>Planctomycetota</taxon>
        <taxon>Planctomycetia</taxon>
        <taxon>Pirellulales</taxon>
        <taxon>Pirellulaceae</taxon>
        <taxon>Aureliella</taxon>
    </lineage>
</organism>
<dbReference type="AlphaFoldDB" id="A0A518G8B9"/>
<reference evidence="1 2" key="1">
    <citation type="submission" date="2019-02" db="EMBL/GenBank/DDBJ databases">
        <title>Deep-cultivation of Planctomycetes and their phenomic and genomic characterization uncovers novel biology.</title>
        <authorList>
            <person name="Wiegand S."/>
            <person name="Jogler M."/>
            <person name="Boedeker C."/>
            <person name="Pinto D."/>
            <person name="Vollmers J."/>
            <person name="Rivas-Marin E."/>
            <person name="Kohn T."/>
            <person name="Peeters S.H."/>
            <person name="Heuer A."/>
            <person name="Rast P."/>
            <person name="Oberbeckmann S."/>
            <person name="Bunk B."/>
            <person name="Jeske O."/>
            <person name="Meyerdierks A."/>
            <person name="Storesund J.E."/>
            <person name="Kallscheuer N."/>
            <person name="Luecker S."/>
            <person name="Lage O.M."/>
            <person name="Pohl T."/>
            <person name="Merkel B.J."/>
            <person name="Hornburger P."/>
            <person name="Mueller R.-W."/>
            <person name="Bruemmer F."/>
            <person name="Labrenz M."/>
            <person name="Spormann A.M."/>
            <person name="Op den Camp H."/>
            <person name="Overmann J."/>
            <person name="Amann R."/>
            <person name="Jetten M.S.M."/>
            <person name="Mascher T."/>
            <person name="Medema M.H."/>
            <person name="Devos D.P."/>
            <person name="Kaster A.-K."/>
            <person name="Ovreas L."/>
            <person name="Rohde M."/>
            <person name="Galperin M.Y."/>
            <person name="Jogler C."/>
        </authorList>
    </citation>
    <scope>NUCLEOTIDE SEQUENCE [LARGE SCALE GENOMIC DNA]</scope>
    <source>
        <strain evidence="1 2">Q31a</strain>
    </source>
</reference>
<protein>
    <submittedName>
        <fullName evidence="1">Uncharacterized protein</fullName>
    </submittedName>
</protein>
<dbReference type="KEGG" id="ahel:Q31a_31510"/>
<dbReference type="RefSeq" id="WP_145079041.1">
    <property type="nucleotide sequence ID" value="NZ_CP036298.1"/>
</dbReference>
<keyword evidence="2" id="KW-1185">Reference proteome</keyword>
<evidence type="ECO:0000313" key="1">
    <source>
        <dbReference type="EMBL" id="QDV24829.1"/>
    </source>
</evidence>
<dbReference type="EMBL" id="CP036298">
    <property type="protein sequence ID" value="QDV24829.1"/>
    <property type="molecule type" value="Genomic_DNA"/>
</dbReference>
<proteinExistence type="predicted"/>
<sequence length="103" mass="10817">MVLARCLLVASLIVPMVGCGGVKEEKITVPSTAIEASVRSTLEGYVKSGQVGSSLTSLESDINGIASTDSAKAESLKEKYLELQRATKPAEVKSTAEAMLKML</sequence>
<dbReference type="Proteomes" id="UP000318017">
    <property type="component" value="Chromosome"/>
</dbReference>
<evidence type="ECO:0000313" key="2">
    <source>
        <dbReference type="Proteomes" id="UP000318017"/>
    </source>
</evidence>
<name>A0A518G8B9_9BACT</name>
<accession>A0A518G8B9</accession>